<proteinExistence type="predicted"/>
<dbReference type="RefSeq" id="WP_035122287.1">
    <property type="nucleotide sequence ID" value="NZ_JRNE01000053.1"/>
</dbReference>
<dbReference type="Pfam" id="PF13749">
    <property type="entry name" value="HATPase_c_4"/>
    <property type="match status" value="1"/>
</dbReference>
<dbReference type="InterPro" id="IPR038475">
    <property type="entry name" value="RecG_C_sf"/>
</dbReference>
<evidence type="ECO:0000313" key="4">
    <source>
        <dbReference type="EMBL" id="KGF16530.1"/>
    </source>
</evidence>
<dbReference type="InterPro" id="IPR038461">
    <property type="entry name" value="Schlafen_AlbA_2_dom_sf"/>
</dbReference>
<dbReference type="Pfam" id="PF22168">
    <property type="entry name" value="DIP2311-like_C"/>
    <property type="match status" value="1"/>
</dbReference>
<dbReference type="Pfam" id="PF18685">
    <property type="entry name" value="DUF5635"/>
    <property type="match status" value="1"/>
</dbReference>
<dbReference type="InterPro" id="IPR007421">
    <property type="entry name" value="Schlafen_AlbA_2_dom"/>
</dbReference>
<dbReference type="InterPro" id="IPR036388">
    <property type="entry name" value="WH-like_DNA-bd_sf"/>
</dbReference>
<evidence type="ECO:0000259" key="2">
    <source>
        <dbReference type="Pfam" id="PF18685"/>
    </source>
</evidence>
<feature type="domain" description="Transcriptional regulator DIP2311-like C-terminal" evidence="3">
    <location>
        <begin position="509"/>
        <end position="570"/>
    </location>
</feature>
<dbReference type="PANTHER" id="PTHR30595">
    <property type="entry name" value="GLPR-RELATED TRANSCRIPTIONAL REPRESSOR"/>
    <property type="match status" value="1"/>
</dbReference>
<reference evidence="4 5" key="1">
    <citation type="submission" date="2014-07" db="EMBL/GenBank/DDBJ databases">
        <authorList>
            <person name="McCorrison J."/>
            <person name="Sanka R."/>
            <person name="Torralba M."/>
            <person name="Gillis M."/>
            <person name="Haft D.H."/>
            <person name="Methe B."/>
            <person name="Sutton G."/>
            <person name="Nelson K.E."/>
        </authorList>
    </citation>
    <scope>NUCLEOTIDE SEQUENCE [LARGE SCALE GENOMIC DNA]</scope>
    <source>
        <strain evidence="4 5">DNF00450</strain>
    </source>
</reference>
<organism evidence="4 5">
    <name type="scientific">Corynebacterium freneyi DNF00450</name>
    <dbReference type="NCBI Taxonomy" id="1287475"/>
    <lineage>
        <taxon>Bacteria</taxon>
        <taxon>Bacillati</taxon>
        <taxon>Actinomycetota</taxon>
        <taxon>Actinomycetes</taxon>
        <taxon>Mycobacteriales</taxon>
        <taxon>Corynebacteriaceae</taxon>
        <taxon>Corynebacterium</taxon>
    </lineage>
</organism>
<protein>
    <submittedName>
        <fullName evidence="4">Transcriptional regulator</fullName>
    </submittedName>
</protein>
<dbReference type="Pfam" id="PF04326">
    <property type="entry name" value="SLFN_AlbA_2"/>
    <property type="match status" value="1"/>
</dbReference>
<evidence type="ECO:0000259" key="3">
    <source>
        <dbReference type="Pfam" id="PF22168"/>
    </source>
</evidence>
<sequence>MAVVARRRELVDAVEAILDTARDGRISATRETQAIDFKEEAGRRNGPDIEPGRRENPEAATKLADEVACMANTPGGGALIFGVEDKTGVIIGTQLDIDWLRQRINSAVGVAPDIVEKQVLGQRVLLVFVAEAREPVPNTGNALKWRVGDHCESVDRAQWWEHRDATRYDDPMAHPSTATLADASPVALAIARNWSGPDDSLSDEEFLRRCGALRSDGRLTAAGALLFVEKGRSFIDVTVMDVPGGDILNHIRGRESETLVEQLDAAENALEAINTKVTRRTGMVHTSIHRVPSTAVREAMLNGIIHRDWNRGEVTDVRWVEQDSTLIVRSPGGFCGTVNETNVLSNREARYPALADLFRALGLVEKQGVGVDRMYQSMIALGHRPPSIHEISGAFVECTLVGGRPVEPVMDLVDSIVPVPRQKDYRIAVIIHLLLHRAAIDVDVAAEALQSNAESARQALAAAQQTSVRGMPLIVEYKGAWILGEGARAIATSASTADTPFPIMRYVSTEVPQLERTVSEWVKINGSITTGDLLKLAGVSRGTAKRALDGMVEAGELVARGAGRSSHYAPVGI</sequence>
<evidence type="ECO:0000313" key="5">
    <source>
        <dbReference type="Proteomes" id="UP000029548"/>
    </source>
</evidence>
<dbReference type="PANTHER" id="PTHR30595:SF6">
    <property type="entry name" value="SCHLAFEN ALBA-2 DOMAIN-CONTAINING PROTEIN"/>
    <property type="match status" value="1"/>
</dbReference>
<feature type="domain" description="Schlafen AlbA-2" evidence="1">
    <location>
        <begin position="31"/>
        <end position="153"/>
    </location>
</feature>
<name>A0A095Y250_9CORY</name>
<dbReference type="Gene3D" id="1.10.10.10">
    <property type="entry name" value="Winged helix-like DNA-binding domain superfamily/Winged helix DNA-binding domain"/>
    <property type="match status" value="1"/>
</dbReference>
<gene>
    <name evidence="4" type="ORF">HMPREF1650_07260</name>
</gene>
<dbReference type="Gene3D" id="1.10.10.2340">
    <property type="match status" value="1"/>
</dbReference>
<dbReference type="AlphaFoldDB" id="A0A095Y250"/>
<dbReference type="Gene3D" id="6.10.10.130">
    <property type="match status" value="1"/>
</dbReference>
<dbReference type="Gene3D" id="3.30.565.60">
    <property type="match status" value="1"/>
</dbReference>
<accession>A0A095Y250</accession>
<dbReference type="InterPro" id="IPR054760">
    <property type="entry name" value="DIP2311-like_C"/>
</dbReference>
<dbReference type="Proteomes" id="UP000029548">
    <property type="component" value="Unassembled WGS sequence"/>
</dbReference>
<dbReference type="EMBL" id="JRNE01000053">
    <property type="protein sequence ID" value="KGF16530.1"/>
    <property type="molecule type" value="Genomic_DNA"/>
</dbReference>
<dbReference type="Gene3D" id="3.30.950.30">
    <property type="entry name" value="Schlafen, AAA domain"/>
    <property type="match status" value="1"/>
</dbReference>
<evidence type="ECO:0000259" key="1">
    <source>
        <dbReference type="Pfam" id="PF04326"/>
    </source>
</evidence>
<dbReference type="eggNOG" id="COG2865">
    <property type="taxonomic scope" value="Bacteria"/>
</dbReference>
<comment type="caution">
    <text evidence="4">The sequence shown here is derived from an EMBL/GenBank/DDBJ whole genome shotgun (WGS) entry which is preliminary data.</text>
</comment>
<dbReference type="InterPro" id="IPR040728">
    <property type="entry name" value="DUF5635"/>
</dbReference>
<feature type="domain" description="DUF5635" evidence="2">
    <location>
        <begin position="408"/>
        <end position="491"/>
    </location>
</feature>